<dbReference type="InterPro" id="IPR035976">
    <property type="entry name" value="Sushi/SCR/CCP_sf"/>
</dbReference>
<dbReference type="AlphaFoldDB" id="A0A9D4J2K1"/>
<organism evidence="4 5">
    <name type="scientific">Dreissena polymorpha</name>
    <name type="common">Zebra mussel</name>
    <name type="synonym">Mytilus polymorpha</name>
    <dbReference type="NCBI Taxonomy" id="45954"/>
    <lineage>
        <taxon>Eukaryota</taxon>
        <taxon>Metazoa</taxon>
        <taxon>Spiralia</taxon>
        <taxon>Lophotrochozoa</taxon>
        <taxon>Mollusca</taxon>
        <taxon>Bivalvia</taxon>
        <taxon>Autobranchia</taxon>
        <taxon>Heteroconchia</taxon>
        <taxon>Euheterodonta</taxon>
        <taxon>Imparidentia</taxon>
        <taxon>Neoheterodontei</taxon>
        <taxon>Myida</taxon>
        <taxon>Dreissenoidea</taxon>
        <taxon>Dreissenidae</taxon>
        <taxon>Dreissena</taxon>
    </lineage>
</organism>
<keyword evidence="1" id="KW-1015">Disulfide bond</keyword>
<dbReference type="SUPFAM" id="SSF57535">
    <property type="entry name" value="Complement control module/SCR domain"/>
    <property type="match status" value="1"/>
</dbReference>
<proteinExistence type="predicted"/>
<dbReference type="Pfam" id="PF00084">
    <property type="entry name" value="Sushi"/>
    <property type="match status" value="1"/>
</dbReference>
<dbReference type="InterPro" id="IPR000436">
    <property type="entry name" value="Sushi_SCR_CCP_dom"/>
</dbReference>
<evidence type="ECO:0000256" key="2">
    <source>
        <dbReference type="SAM" id="Phobius"/>
    </source>
</evidence>
<sequence length="109" mass="12061">MYTLTTPNNTLYNAKVNVTCVPGYHLNQTQENHPNGTQRTDAVTEIITCADTGNWSQISGCQPKATIIIISSVIGIVVVVLIGIVIFIVLRHKYARYANSRLLTFRAIK</sequence>
<dbReference type="Proteomes" id="UP000828390">
    <property type="component" value="Unassembled WGS sequence"/>
</dbReference>
<evidence type="ECO:0000313" key="5">
    <source>
        <dbReference type="Proteomes" id="UP000828390"/>
    </source>
</evidence>
<keyword evidence="2" id="KW-0472">Membrane</keyword>
<dbReference type="Gene3D" id="2.10.70.10">
    <property type="entry name" value="Complement Module, domain 1"/>
    <property type="match status" value="1"/>
</dbReference>
<reference evidence="4" key="1">
    <citation type="journal article" date="2019" name="bioRxiv">
        <title>The Genome of the Zebra Mussel, Dreissena polymorpha: A Resource for Invasive Species Research.</title>
        <authorList>
            <person name="McCartney M.A."/>
            <person name="Auch B."/>
            <person name="Kono T."/>
            <person name="Mallez S."/>
            <person name="Zhang Y."/>
            <person name="Obille A."/>
            <person name="Becker A."/>
            <person name="Abrahante J.E."/>
            <person name="Garbe J."/>
            <person name="Badalamenti J.P."/>
            <person name="Herman A."/>
            <person name="Mangelson H."/>
            <person name="Liachko I."/>
            <person name="Sullivan S."/>
            <person name="Sone E.D."/>
            <person name="Koren S."/>
            <person name="Silverstein K.A.T."/>
            <person name="Beckman K.B."/>
            <person name="Gohl D.M."/>
        </authorList>
    </citation>
    <scope>NUCLEOTIDE SEQUENCE</scope>
    <source>
        <strain evidence="4">Duluth1</strain>
        <tissue evidence="4">Whole animal</tissue>
    </source>
</reference>
<gene>
    <name evidence="4" type="ORF">DPMN_149589</name>
</gene>
<comment type="caution">
    <text evidence="4">The sequence shown here is derived from an EMBL/GenBank/DDBJ whole genome shotgun (WGS) entry which is preliminary data.</text>
</comment>
<evidence type="ECO:0000256" key="1">
    <source>
        <dbReference type="ARBA" id="ARBA00023157"/>
    </source>
</evidence>
<evidence type="ECO:0000259" key="3">
    <source>
        <dbReference type="Pfam" id="PF00084"/>
    </source>
</evidence>
<name>A0A9D4J2K1_DREPO</name>
<evidence type="ECO:0000313" key="4">
    <source>
        <dbReference type="EMBL" id="KAH3796025.1"/>
    </source>
</evidence>
<protein>
    <recommendedName>
        <fullName evidence="3">Sushi domain-containing protein</fullName>
    </recommendedName>
</protein>
<reference evidence="4" key="2">
    <citation type="submission" date="2020-11" db="EMBL/GenBank/DDBJ databases">
        <authorList>
            <person name="McCartney M.A."/>
            <person name="Auch B."/>
            <person name="Kono T."/>
            <person name="Mallez S."/>
            <person name="Becker A."/>
            <person name="Gohl D.M."/>
            <person name="Silverstein K.A.T."/>
            <person name="Koren S."/>
            <person name="Bechman K.B."/>
            <person name="Herman A."/>
            <person name="Abrahante J.E."/>
            <person name="Garbe J."/>
        </authorList>
    </citation>
    <scope>NUCLEOTIDE SEQUENCE</scope>
    <source>
        <strain evidence="4">Duluth1</strain>
        <tissue evidence="4">Whole animal</tissue>
    </source>
</reference>
<accession>A0A9D4J2K1</accession>
<feature type="domain" description="Sushi" evidence="3">
    <location>
        <begin position="7"/>
        <end position="57"/>
    </location>
</feature>
<keyword evidence="2" id="KW-1133">Transmembrane helix</keyword>
<feature type="transmembrane region" description="Helical" evidence="2">
    <location>
        <begin position="65"/>
        <end position="90"/>
    </location>
</feature>
<keyword evidence="2" id="KW-0812">Transmembrane</keyword>
<keyword evidence="5" id="KW-1185">Reference proteome</keyword>
<dbReference type="EMBL" id="JAIWYP010000007">
    <property type="protein sequence ID" value="KAH3796025.1"/>
    <property type="molecule type" value="Genomic_DNA"/>
</dbReference>